<keyword evidence="3" id="KW-1185">Reference proteome</keyword>
<accession>A0A2T7NBE9</accession>
<name>A0A2T7NBE9_POMCA</name>
<evidence type="ECO:0000313" key="2">
    <source>
        <dbReference type="EMBL" id="PVD18500.1"/>
    </source>
</evidence>
<comment type="caution">
    <text evidence="2">The sequence shown here is derived from an EMBL/GenBank/DDBJ whole genome shotgun (WGS) entry which is preliminary data.</text>
</comment>
<evidence type="ECO:0000256" key="1">
    <source>
        <dbReference type="SAM" id="MobiDB-lite"/>
    </source>
</evidence>
<evidence type="ECO:0000313" key="3">
    <source>
        <dbReference type="Proteomes" id="UP000245119"/>
    </source>
</evidence>
<dbReference type="EMBL" id="PZQS01000014">
    <property type="protein sequence ID" value="PVD18500.1"/>
    <property type="molecule type" value="Genomic_DNA"/>
</dbReference>
<proteinExistence type="predicted"/>
<organism evidence="2 3">
    <name type="scientific">Pomacea canaliculata</name>
    <name type="common">Golden apple snail</name>
    <dbReference type="NCBI Taxonomy" id="400727"/>
    <lineage>
        <taxon>Eukaryota</taxon>
        <taxon>Metazoa</taxon>
        <taxon>Spiralia</taxon>
        <taxon>Lophotrochozoa</taxon>
        <taxon>Mollusca</taxon>
        <taxon>Gastropoda</taxon>
        <taxon>Caenogastropoda</taxon>
        <taxon>Architaenioglossa</taxon>
        <taxon>Ampullarioidea</taxon>
        <taxon>Ampullariidae</taxon>
        <taxon>Pomacea</taxon>
    </lineage>
</organism>
<feature type="region of interest" description="Disordered" evidence="1">
    <location>
        <begin position="1"/>
        <end position="25"/>
    </location>
</feature>
<reference evidence="2 3" key="1">
    <citation type="submission" date="2018-04" db="EMBL/GenBank/DDBJ databases">
        <title>The genome of golden apple snail Pomacea canaliculata provides insight into stress tolerance and invasive adaptation.</title>
        <authorList>
            <person name="Liu C."/>
            <person name="Liu B."/>
            <person name="Ren Y."/>
            <person name="Zhang Y."/>
            <person name="Wang H."/>
            <person name="Li S."/>
            <person name="Jiang F."/>
            <person name="Yin L."/>
            <person name="Zhang G."/>
            <person name="Qian W."/>
            <person name="Fan W."/>
        </authorList>
    </citation>
    <scope>NUCLEOTIDE SEQUENCE [LARGE SCALE GENOMIC DNA]</scope>
    <source>
        <strain evidence="2">SZHN2017</strain>
        <tissue evidence="2">Muscle</tissue>
    </source>
</reference>
<dbReference type="Proteomes" id="UP000245119">
    <property type="component" value="Linkage Group LG14"/>
</dbReference>
<feature type="compositionally biased region" description="Gly residues" evidence="1">
    <location>
        <begin position="1"/>
        <end position="10"/>
    </location>
</feature>
<sequence>MTSRGDGGGARGERRQVLIGSPDLHTEPPCSARAFSVVRSSEVGGANEVPRCWQLSARQRQLNNNRQKKKKKVCIGKKTAQTRGREILSQLLVWSVSLGEFRDPRFLCPSSLISLLSLSLLYERR</sequence>
<protein>
    <submittedName>
        <fullName evidence="2">Uncharacterized protein</fullName>
    </submittedName>
</protein>
<gene>
    <name evidence="2" type="ORF">C0Q70_21049</name>
</gene>
<dbReference type="AlphaFoldDB" id="A0A2T7NBE9"/>